<evidence type="ECO:0000256" key="1">
    <source>
        <dbReference type="ARBA" id="ARBA00007596"/>
    </source>
</evidence>
<protein>
    <recommendedName>
        <fullName evidence="4 5">Large ribosomal subunit protein bL33</fullName>
    </recommendedName>
</protein>
<proteinExistence type="inferred from homology"/>
<sequence length="53" mass="6095">MKNKKGKNKVTLACSECFARNYIVNKSLGTTEKLELKKYCKSCNKITLHKETK</sequence>
<dbReference type="eggNOG" id="COG0267">
    <property type="taxonomic scope" value="Bacteria"/>
</dbReference>
<dbReference type="GO" id="GO:0005737">
    <property type="term" value="C:cytoplasm"/>
    <property type="evidence" value="ECO:0007669"/>
    <property type="project" value="UniProtKB-ARBA"/>
</dbReference>
<keyword evidence="7" id="KW-1185">Reference proteome</keyword>
<accession>W8GFP6</accession>
<dbReference type="GO" id="GO:0005840">
    <property type="term" value="C:ribosome"/>
    <property type="evidence" value="ECO:0007669"/>
    <property type="project" value="UniProtKB-KW"/>
</dbReference>
<dbReference type="InterPro" id="IPR011332">
    <property type="entry name" value="Ribosomal_zn-bd"/>
</dbReference>
<dbReference type="InterPro" id="IPR038584">
    <property type="entry name" value="Ribosomal_bL33_sf"/>
</dbReference>
<evidence type="ECO:0000256" key="3">
    <source>
        <dbReference type="ARBA" id="ARBA00023274"/>
    </source>
</evidence>
<dbReference type="OrthoDB" id="197660at2"/>
<dbReference type="KEGG" id="hcr:X271_00508"/>
<organism evidence="6 7">
    <name type="scientific">Candidatus Hepatoplasma crinochetorum Av</name>
    <dbReference type="NCBI Taxonomy" id="1427984"/>
    <lineage>
        <taxon>Bacteria</taxon>
        <taxon>Bacillati</taxon>
        <taxon>Mycoplasmatota</taxon>
        <taxon>Mollicutes</taxon>
        <taxon>Candidatus Hepatoplasmataceae</taxon>
        <taxon>Candidatus Hepatoplasma</taxon>
    </lineage>
</organism>
<reference evidence="6 7" key="1">
    <citation type="journal article" date="2014" name="Genome Biol. Evol.">
        <title>Phylogenomics of "Candidatus Hepatoplasma crinochetorum," a Lineage of Mollicutes Associated with Noninsect Arthropods.</title>
        <authorList>
            <person name="Leclercq S."/>
            <person name="Dittmer J."/>
            <person name="Bouchon D."/>
            <person name="Cordaux R."/>
        </authorList>
    </citation>
    <scope>NUCLEOTIDE SEQUENCE [LARGE SCALE GENOMIC DNA]</scope>
    <source>
        <strain evidence="6 7">Av</strain>
    </source>
</reference>
<dbReference type="Gene3D" id="2.20.28.120">
    <property type="entry name" value="Ribosomal protein L33"/>
    <property type="match status" value="1"/>
</dbReference>
<gene>
    <name evidence="6" type="primary">rpmGA</name>
    <name evidence="5" type="synonym">rpmG</name>
    <name evidence="6" type="ORF">X271_00508</name>
</gene>
<dbReference type="InterPro" id="IPR001705">
    <property type="entry name" value="Ribosomal_bL33"/>
</dbReference>
<dbReference type="PROSITE" id="PS00582">
    <property type="entry name" value="RIBOSOMAL_L33"/>
    <property type="match status" value="1"/>
</dbReference>
<dbReference type="InterPro" id="IPR018264">
    <property type="entry name" value="Ribosomal_bL33_CS"/>
</dbReference>
<dbReference type="SUPFAM" id="SSF57829">
    <property type="entry name" value="Zn-binding ribosomal proteins"/>
    <property type="match status" value="1"/>
</dbReference>
<dbReference type="STRING" id="1427984.X271_00508"/>
<evidence type="ECO:0000256" key="5">
    <source>
        <dbReference type="HAMAP-Rule" id="MF_00294"/>
    </source>
</evidence>
<evidence type="ECO:0000313" key="7">
    <source>
        <dbReference type="Proteomes" id="UP000019450"/>
    </source>
</evidence>
<dbReference type="HAMAP" id="MF_00294">
    <property type="entry name" value="Ribosomal_bL33"/>
    <property type="match status" value="1"/>
</dbReference>
<comment type="similarity">
    <text evidence="1 5">Belongs to the bacterial ribosomal protein bL33 family.</text>
</comment>
<dbReference type="NCBIfam" id="NF001764">
    <property type="entry name" value="PRK00504.1"/>
    <property type="match status" value="1"/>
</dbReference>
<name>W8GFP6_9MOLU</name>
<dbReference type="RefSeq" id="WP_128571659.1">
    <property type="nucleotide sequence ID" value="NZ_CP006932.1"/>
</dbReference>
<dbReference type="Pfam" id="PF00471">
    <property type="entry name" value="Ribosomal_L33"/>
    <property type="match status" value="1"/>
</dbReference>
<dbReference type="HOGENOM" id="CLU_190949_0_1_14"/>
<evidence type="ECO:0000313" key="6">
    <source>
        <dbReference type="EMBL" id="AHK22609.1"/>
    </source>
</evidence>
<dbReference type="Proteomes" id="UP000019450">
    <property type="component" value="Chromosome"/>
</dbReference>
<evidence type="ECO:0000256" key="2">
    <source>
        <dbReference type="ARBA" id="ARBA00022980"/>
    </source>
</evidence>
<keyword evidence="2 5" id="KW-0689">Ribosomal protein</keyword>
<dbReference type="NCBIfam" id="TIGR01023">
    <property type="entry name" value="rpmG_bact"/>
    <property type="match status" value="1"/>
</dbReference>
<dbReference type="AlphaFoldDB" id="W8GFP6"/>
<evidence type="ECO:0000256" key="4">
    <source>
        <dbReference type="ARBA" id="ARBA00035176"/>
    </source>
</evidence>
<dbReference type="EMBL" id="CP006932">
    <property type="protein sequence ID" value="AHK22609.1"/>
    <property type="molecule type" value="Genomic_DNA"/>
</dbReference>
<keyword evidence="3 5" id="KW-0687">Ribonucleoprotein</keyword>
<dbReference type="GO" id="GO:0003735">
    <property type="term" value="F:structural constituent of ribosome"/>
    <property type="evidence" value="ECO:0007669"/>
    <property type="project" value="InterPro"/>
</dbReference>
<dbReference type="GO" id="GO:1990904">
    <property type="term" value="C:ribonucleoprotein complex"/>
    <property type="evidence" value="ECO:0007669"/>
    <property type="project" value="UniProtKB-KW"/>
</dbReference>
<dbReference type="GO" id="GO:0006412">
    <property type="term" value="P:translation"/>
    <property type="evidence" value="ECO:0007669"/>
    <property type="project" value="UniProtKB-UniRule"/>
</dbReference>